<dbReference type="GO" id="GO:0016757">
    <property type="term" value="F:glycosyltransferase activity"/>
    <property type="evidence" value="ECO:0007669"/>
    <property type="project" value="InterPro"/>
</dbReference>
<dbReference type="InterPro" id="IPR028098">
    <property type="entry name" value="Glyco_trans_4-like_N"/>
</dbReference>
<dbReference type="RefSeq" id="WP_117391859.1">
    <property type="nucleotide sequence ID" value="NZ_QWDC01000002.1"/>
</dbReference>
<dbReference type="AlphaFoldDB" id="A0A372NSC2"/>
<evidence type="ECO:0000259" key="3">
    <source>
        <dbReference type="Pfam" id="PF13439"/>
    </source>
</evidence>
<protein>
    <submittedName>
        <fullName evidence="4">Glycosyltransferase family 1 protein</fullName>
    </submittedName>
</protein>
<evidence type="ECO:0000313" key="4">
    <source>
        <dbReference type="EMBL" id="RFZ92148.1"/>
    </source>
</evidence>
<evidence type="ECO:0000313" key="5">
    <source>
        <dbReference type="Proteomes" id="UP000264217"/>
    </source>
</evidence>
<gene>
    <name evidence="4" type="ORF">D0C36_11945</name>
</gene>
<organism evidence="4 5">
    <name type="scientific">Mucilaginibacter conchicola</name>
    <dbReference type="NCBI Taxonomy" id="2303333"/>
    <lineage>
        <taxon>Bacteria</taxon>
        <taxon>Pseudomonadati</taxon>
        <taxon>Bacteroidota</taxon>
        <taxon>Sphingobacteriia</taxon>
        <taxon>Sphingobacteriales</taxon>
        <taxon>Sphingobacteriaceae</taxon>
        <taxon>Mucilaginibacter</taxon>
    </lineage>
</organism>
<dbReference type="Proteomes" id="UP000264217">
    <property type="component" value="Unassembled WGS sequence"/>
</dbReference>
<sequence length="363" mass="41546">MLKIQFDHQAFSMQRYGGISRYFANIQKHLDNDGDFEYDRGLLFTNNHYLKDEKLPVPEWLWRALVKDRKVFKYNRSYSKYCIKNHRYDLFHPTYYNPYFLRFLKKPFVLTVHDFIHELFPEYFLASDHTVHHKAQLINKADHIIAISQSTLNDLQTIYNVPDDKVTLVYHGFEPTVVADDVARSAKPDYILYVGDRAGYKNFFKWLAAVAPLLVKYQLKAICAGGGVFTPTEQEFIQRLNIGNLISQTTATEQQLANLYAGALFFAYPSLYEGFGFPVLEAFANNCPVVLSNTSCFKEVGGDAAAYFDPSSIESMQGVMEQMISNSAALSANAELGKAQLAKFTIEKCMQQTADVYRKVINK</sequence>
<dbReference type="Gene3D" id="3.40.50.2000">
    <property type="entry name" value="Glycogen Phosphorylase B"/>
    <property type="match status" value="2"/>
</dbReference>
<dbReference type="PANTHER" id="PTHR46401:SF2">
    <property type="entry name" value="GLYCOSYLTRANSFERASE WBBK-RELATED"/>
    <property type="match status" value="1"/>
</dbReference>
<name>A0A372NSC2_9SPHI</name>
<feature type="domain" description="Glycosyl transferase family 1" evidence="2">
    <location>
        <begin position="185"/>
        <end position="327"/>
    </location>
</feature>
<accession>A0A372NSC2</accession>
<dbReference type="PANTHER" id="PTHR46401">
    <property type="entry name" value="GLYCOSYLTRANSFERASE WBBK-RELATED"/>
    <property type="match status" value="1"/>
</dbReference>
<dbReference type="EMBL" id="QWDC01000002">
    <property type="protein sequence ID" value="RFZ92148.1"/>
    <property type="molecule type" value="Genomic_DNA"/>
</dbReference>
<dbReference type="Pfam" id="PF00534">
    <property type="entry name" value="Glycos_transf_1"/>
    <property type="match status" value="1"/>
</dbReference>
<proteinExistence type="predicted"/>
<evidence type="ECO:0000259" key="2">
    <source>
        <dbReference type="Pfam" id="PF00534"/>
    </source>
</evidence>
<dbReference type="CDD" id="cd03809">
    <property type="entry name" value="GT4_MtfB-like"/>
    <property type="match status" value="1"/>
</dbReference>
<comment type="caution">
    <text evidence="4">The sequence shown here is derived from an EMBL/GenBank/DDBJ whole genome shotgun (WGS) entry which is preliminary data.</text>
</comment>
<feature type="domain" description="Glycosyltransferase subfamily 4-like N-terminal" evidence="3">
    <location>
        <begin position="16"/>
        <end position="175"/>
    </location>
</feature>
<dbReference type="SUPFAM" id="SSF53756">
    <property type="entry name" value="UDP-Glycosyltransferase/glycogen phosphorylase"/>
    <property type="match status" value="1"/>
</dbReference>
<dbReference type="GO" id="GO:0009103">
    <property type="term" value="P:lipopolysaccharide biosynthetic process"/>
    <property type="evidence" value="ECO:0007669"/>
    <property type="project" value="TreeGrafter"/>
</dbReference>
<dbReference type="Pfam" id="PF13439">
    <property type="entry name" value="Glyco_transf_4"/>
    <property type="match status" value="1"/>
</dbReference>
<dbReference type="InterPro" id="IPR001296">
    <property type="entry name" value="Glyco_trans_1"/>
</dbReference>
<dbReference type="OrthoDB" id="9801609at2"/>
<keyword evidence="1 4" id="KW-0808">Transferase</keyword>
<reference evidence="4 5" key="1">
    <citation type="submission" date="2018-08" db="EMBL/GenBank/DDBJ databases">
        <title>Mucilaginibacter sp. MYSH2.</title>
        <authorList>
            <person name="Seo T."/>
        </authorList>
    </citation>
    <scope>NUCLEOTIDE SEQUENCE [LARGE SCALE GENOMIC DNA]</scope>
    <source>
        <strain evidence="4 5">MYSH2</strain>
    </source>
</reference>
<evidence type="ECO:0000256" key="1">
    <source>
        <dbReference type="ARBA" id="ARBA00022679"/>
    </source>
</evidence>
<keyword evidence="5" id="KW-1185">Reference proteome</keyword>